<dbReference type="AlphaFoldDB" id="A0A5K3FWT4"/>
<evidence type="ECO:0000256" key="1">
    <source>
        <dbReference type="SAM" id="MobiDB-lite"/>
    </source>
</evidence>
<accession>A0A5K3FWT4</accession>
<name>A0A5K3FWT4_MESCO</name>
<protein>
    <submittedName>
        <fullName evidence="2">Ovule protein</fullName>
    </submittedName>
</protein>
<reference evidence="2" key="1">
    <citation type="submission" date="2019-11" db="UniProtKB">
        <authorList>
            <consortium name="WormBaseParasite"/>
        </authorList>
    </citation>
    <scope>IDENTIFICATION</scope>
</reference>
<feature type="compositionally biased region" description="Polar residues" evidence="1">
    <location>
        <begin position="1"/>
        <end position="16"/>
    </location>
</feature>
<evidence type="ECO:0000313" key="2">
    <source>
        <dbReference type="WBParaSite" id="MCU_012176-RA"/>
    </source>
</evidence>
<organism evidence="2">
    <name type="scientific">Mesocestoides corti</name>
    <name type="common">Flatworm</name>
    <dbReference type="NCBI Taxonomy" id="53468"/>
    <lineage>
        <taxon>Eukaryota</taxon>
        <taxon>Metazoa</taxon>
        <taxon>Spiralia</taxon>
        <taxon>Lophotrochozoa</taxon>
        <taxon>Platyhelminthes</taxon>
        <taxon>Cestoda</taxon>
        <taxon>Eucestoda</taxon>
        <taxon>Cyclophyllidea</taxon>
        <taxon>Mesocestoididae</taxon>
        <taxon>Mesocestoides</taxon>
    </lineage>
</organism>
<proteinExistence type="predicted"/>
<dbReference type="WBParaSite" id="MCU_012176-RA">
    <property type="protein sequence ID" value="MCU_012176-RA"/>
    <property type="gene ID" value="MCU_012176"/>
</dbReference>
<feature type="region of interest" description="Disordered" evidence="1">
    <location>
        <begin position="1"/>
        <end position="25"/>
    </location>
</feature>
<sequence>MKKTGTTEQALLTNHNPEPHVRRRLSESATPATLPIIYCCSFMSFSVGCLSSSRVIGTQRDIGLAETSVVQYVCAFDVATVSPILLHLLQDLFLHCKPHNCLKSSNINL</sequence>